<dbReference type="Proteomes" id="UP000245638">
    <property type="component" value="Unassembled WGS sequence"/>
</dbReference>
<organism evidence="1 2">
    <name type="scientific">Acidianus hospitalis</name>
    <dbReference type="NCBI Taxonomy" id="563177"/>
    <lineage>
        <taxon>Archaea</taxon>
        <taxon>Thermoproteota</taxon>
        <taxon>Thermoprotei</taxon>
        <taxon>Sulfolobales</taxon>
        <taxon>Sulfolobaceae</taxon>
        <taxon>Acidianus</taxon>
    </lineage>
</organism>
<evidence type="ECO:0000313" key="1">
    <source>
        <dbReference type="EMBL" id="PVU74352.1"/>
    </source>
</evidence>
<name>A0A2T9X2S4_9CREN</name>
<reference evidence="1 2" key="1">
    <citation type="journal article" date="2015" name="Appl. Environ. Microbiol.">
        <title>Nanoarchaeota, Their Sulfolobales Host, and Nanoarchaeota Virus Distribution across Yellowstone National Park Hot Springs.</title>
        <authorList>
            <person name="Munson-McGee J.H."/>
            <person name="Field E.K."/>
            <person name="Bateson M."/>
            <person name="Rooney C."/>
            <person name="Stepanauskas R."/>
            <person name="Young M.J."/>
        </authorList>
    </citation>
    <scope>NUCLEOTIDE SEQUENCE [LARGE SCALE GENOMIC DNA]</scope>
    <source>
        <strain evidence="1">SCGC AC-742_N10</strain>
    </source>
</reference>
<dbReference type="AlphaFoldDB" id="A0A2T9X2S4"/>
<protein>
    <submittedName>
        <fullName evidence="1">Type III-B CRISPR module-associated protein Cmr3</fullName>
    </submittedName>
</protein>
<dbReference type="Pfam" id="PF09700">
    <property type="entry name" value="Cas_Cmr3"/>
    <property type="match status" value="2"/>
</dbReference>
<sequence>MVVKKVLIKPLEPLMFRSQGEFEPLITGSHTSAQSLIIPRPSTIAGLFGYILFNGTPLSNNDWLDNVVHLLDNMTIYGTLIEADGKYLFPLRMGNLFALVKQKTLSSLPDLLKGGEEYEKWEKGIYDIFYEKNFLFELIGSQDRIGISIDKQTRTVKEHYLYTARYISFKERNIAYAVFIDSDDKSDKMKGASQPVIETLFAPNKIDGMNGKVINFGGESRVVKIEVKNSDDVIIEGVNEDYYLALSPILIPDDSLDDFLDNVTKYVAMGKVDKITLGFDISRKRRKEMRTAVLEGSVIKKDFINAFKGNDRFEKYQKIGYNTITPLNKLKLGKVNVY</sequence>
<accession>A0A2T9X2S4</accession>
<dbReference type="EMBL" id="QEFD01000223">
    <property type="protein sequence ID" value="PVU74352.1"/>
    <property type="molecule type" value="Genomic_DNA"/>
</dbReference>
<dbReference type="NCBIfam" id="TIGR01888">
    <property type="entry name" value="cas_cmr3"/>
    <property type="match status" value="1"/>
</dbReference>
<gene>
    <name evidence="1" type="primary">cmr3</name>
    <name evidence="1" type="ORF">DDW13_07815</name>
</gene>
<dbReference type="InterPro" id="IPR019117">
    <property type="entry name" value="CRISPR-assoc_protein_Cmr3"/>
</dbReference>
<proteinExistence type="predicted"/>
<evidence type="ECO:0000313" key="2">
    <source>
        <dbReference type="Proteomes" id="UP000245638"/>
    </source>
</evidence>
<dbReference type="InterPro" id="IPR010165">
    <property type="entry name" value="CRISPR-Cmr3_IIIB"/>
</dbReference>
<comment type="caution">
    <text evidence="1">The sequence shown here is derived from an EMBL/GenBank/DDBJ whole genome shotgun (WGS) entry which is preliminary data.</text>
</comment>